<evidence type="ECO:0000313" key="7">
    <source>
        <dbReference type="Proteomes" id="UP000188603"/>
    </source>
</evidence>
<comment type="subcellular location">
    <subcellularLocation>
        <location evidence="1">Membrane</location>
        <topology evidence="1">Multi-pass membrane protein</topology>
    </subcellularLocation>
</comment>
<dbReference type="STRING" id="1471761.B0W44_02005"/>
<dbReference type="GO" id="GO:0016020">
    <property type="term" value="C:membrane"/>
    <property type="evidence" value="ECO:0007669"/>
    <property type="project" value="UniProtKB-SubCell"/>
</dbReference>
<protein>
    <recommendedName>
        <fullName evidence="8">ABC transmembrane type-1 domain-containing protein</fullName>
    </recommendedName>
</protein>
<dbReference type="Proteomes" id="UP000188603">
    <property type="component" value="Chromosome"/>
</dbReference>
<keyword evidence="3 5" id="KW-1133">Transmembrane helix</keyword>
<dbReference type="EMBL" id="CP019699">
    <property type="protein sequence ID" value="AQS54727.1"/>
    <property type="molecule type" value="Genomic_DNA"/>
</dbReference>
<gene>
    <name evidence="6" type="ORF">B0W44_02005</name>
</gene>
<reference evidence="6 7" key="1">
    <citation type="journal article" date="2015" name="Int. J. Syst. Evol. Microbiol.">
        <title>Novibacillus thermophilus gen. nov., sp. nov., a Gram-staining-negative and moderately thermophilic member of the family Thermoactinomycetaceae.</title>
        <authorList>
            <person name="Yang G."/>
            <person name="Chen J."/>
            <person name="Zhou S."/>
        </authorList>
    </citation>
    <scope>NUCLEOTIDE SEQUENCE [LARGE SCALE GENOMIC DNA]</scope>
    <source>
        <strain evidence="6 7">SG-1</strain>
    </source>
</reference>
<keyword evidence="7" id="KW-1185">Reference proteome</keyword>
<dbReference type="KEGG" id="ntr:B0W44_02005"/>
<name>A0A1U9K3V5_9BACL</name>
<feature type="transmembrane region" description="Helical" evidence="5">
    <location>
        <begin position="20"/>
        <end position="43"/>
    </location>
</feature>
<evidence type="ECO:0000256" key="4">
    <source>
        <dbReference type="ARBA" id="ARBA00023136"/>
    </source>
</evidence>
<keyword evidence="4 5" id="KW-0472">Membrane</keyword>
<organism evidence="6 7">
    <name type="scientific">Novibacillus thermophilus</name>
    <dbReference type="NCBI Taxonomy" id="1471761"/>
    <lineage>
        <taxon>Bacteria</taxon>
        <taxon>Bacillati</taxon>
        <taxon>Bacillota</taxon>
        <taxon>Bacilli</taxon>
        <taxon>Bacillales</taxon>
        <taxon>Thermoactinomycetaceae</taxon>
        <taxon>Novibacillus</taxon>
    </lineage>
</organism>
<dbReference type="AlphaFoldDB" id="A0A1U9K3V5"/>
<dbReference type="InterPro" id="IPR035906">
    <property type="entry name" value="MetI-like_sf"/>
</dbReference>
<sequence length="83" mass="9177">MAEFIAVSLTGVLEKEETSTLLTALFSILALIALFPLFCWLLASFKPSTELVRFSLNLTLQPELLSLDNYIYLFTAVSISDGT</sequence>
<proteinExistence type="predicted"/>
<accession>A0A1U9K3V5</accession>
<evidence type="ECO:0000256" key="5">
    <source>
        <dbReference type="SAM" id="Phobius"/>
    </source>
</evidence>
<dbReference type="Gene3D" id="1.10.3720.10">
    <property type="entry name" value="MetI-like"/>
    <property type="match status" value="1"/>
</dbReference>
<evidence type="ECO:0000256" key="2">
    <source>
        <dbReference type="ARBA" id="ARBA00022692"/>
    </source>
</evidence>
<evidence type="ECO:0008006" key="8">
    <source>
        <dbReference type="Google" id="ProtNLM"/>
    </source>
</evidence>
<dbReference type="RefSeq" id="WP_077718547.1">
    <property type="nucleotide sequence ID" value="NZ_CP019699.1"/>
</dbReference>
<evidence type="ECO:0000256" key="3">
    <source>
        <dbReference type="ARBA" id="ARBA00022989"/>
    </source>
</evidence>
<dbReference type="SUPFAM" id="SSF161098">
    <property type="entry name" value="MetI-like"/>
    <property type="match status" value="1"/>
</dbReference>
<evidence type="ECO:0000256" key="1">
    <source>
        <dbReference type="ARBA" id="ARBA00004141"/>
    </source>
</evidence>
<keyword evidence="2 5" id="KW-0812">Transmembrane</keyword>
<evidence type="ECO:0000313" key="6">
    <source>
        <dbReference type="EMBL" id="AQS54727.1"/>
    </source>
</evidence>